<feature type="transmembrane region" description="Helical" evidence="4">
    <location>
        <begin position="378"/>
        <end position="396"/>
    </location>
</feature>
<dbReference type="Proteomes" id="UP001320544">
    <property type="component" value="Chromosome"/>
</dbReference>
<protein>
    <recommendedName>
        <fullName evidence="5">HTH luxR-type domain-containing protein</fullName>
    </recommendedName>
</protein>
<evidence type="ECO:0000256" key="2">
    <source>
        <dbReference type="ARBA" id="ARBA00023125"/>
    </source>
</evidence>
<organism evidence="6 7">
    <name type="scientific">Raoultibacter timonensis</name>
    <dbReference type="NCBI Taxonomy" id="1907662"/>
    <lineage>
        <taxon>Bacteria</taxon>
        <taxon>Bacillati</taxon>
        <taxon>Actinomycetota</taxon>
        <taxon>Coriobacteriia</taxon>
        <taxon>Eggerthellales</taxon>
        <taxon>Eggerthellaceae</taxon>
        <taxon>Raoultibacter</taxon>
    </lineage>
</organism>
<feature type="transmembrane region" description="Helical" evidence="4">
    <location>
        <begin position="60"/>
        <end position="81"/>
    </location>
</feature>
<dbReference type="EMBL" id="AP025564">
    <property type="protein sequence ID" value="BDE95016.1"/>
    <property type="molecule type" value="Genomic_DNA"/>
</dbReference>
<gene>
    <name evidence="6" type="ORF">CE91St30_03490</name>
</gene>
<evidence type="ECO:0000256" key="3">
    <source>
        <dbReference type="ARBA" id="ARBA00023163"/>
    </source>
</evidence>
<dbReference type="InterPro" id="IPR000792">
    <property type="entry name" value="Tscrpt_reg_LuxR_C"/>
</dbReference>
<dbReference type="InterPro" id="IPR016032">
    <property type="entry name" value="Sig_transdc_resp-reg_C-effctor"/>
</dbReference>
<reference evidence="6 7" key="1">
    <citation type="submission" date="2022-01" db="EMBL/GenBank/DDBJ databases">
        <title>Novel bile acid biosynthetic pathways are enriched in the microbiome of centenarians.</title>
        <authorList>
            <person name="Sato Y."/>
            <person name="Atarashi K."/>
            <person name="Plichta R.D."/>
            <person name="Arai Y."/>
            <person name="Sasajima S."/>
            <person name="Kearney M.S."/>
            <person name="Suda W."/>
            <person name="Takeshita K."/>
            <person name="Sasaki T."/>
            <person name="Okamoto S."/>
            <person name="Skelly N.A."/>
            <person name="Okamura Y."/>
            <person name="Vlamakis H."/>
            <person name="Li Y."/>
            <person name="Tanoue T."/>
            <person name="Takei H."/>
            <person name="Nittono H."/>
            <person name="Narushima S."/>
            <person name="Irie J."/>
            <person name="Itoh H."/>
            <person name="Moriya K."/>
            <person name="Sugiura Y."/>
            <person name="Suematsu M."/>
            <person name="Moritoki N."/>
            <person name="Shibata S."/>
            <person name="Littman R.D."/>
            <person name="Fischbach A.M."/>
            <person name="Uwamino Y."/>
            <person name="Inoue T."/>
            <person name="Honda A."/>
            <person name="Hattori M."/>
            <person name="Murai T."/>
            <person name="Xavier J.R."/>
            <person name="Hirose N."/>
            <person name="Honda K."/>
        </authorList>
    </citation>
    <scope>NUCLEOTIDE SEQUENCE [LARGE SCALE GENOMIC DNA]</scope>
    <source>
        <strain evidence="6 7">CE91-St30</strain>
    </source>
</reference>
<keyword evidence="7" id="KW-1185">Reference proteome</keyword>
<feature type="transmembrane region" description="Helical" evidence="4">
    <location>
        <begin position="255"/>
        <end position="272"/>
    </location>
</feature>
<keyword evidence="1" id="KW-0805">Transcription regulation</keyword>
<dbReference type="CDD" id="cd06170">
    <property type="entry name" value="LuxR_C_like"/>
    <property type="match status" value="1"/>
</dbReference>
<dbReference type="PANTHER" id="PTHR44688">
    <property type="entry name" value="DNA-BINDING TRANSCRIPTIONAL ACTIVATOR DEVR_DOSR"/>
    <property type="match status" value="1"/>
</dbReference>
<dbReference type="SMART" id="SM00421">
    <property type="entry name" value="HTH_LUXR"/>
    <property type="match status" value="1"/>
</dbReference>
<dbReference type="PRINTS" id="PR00038">
    <property type="entry name" value="HTHLUXR"/>
</dbReference>
<keyword evidence="2" id="KW-0238">DNA-binding</keyword>
<dbReference type="InterPro" id="IPR036388">
    <property type="entry name" value="WH-like_DNA-bd_sf"/>
</dbReference>
<feature type="transmembrane region" description="Helical" evidence="4">
    <location>
        <begin position="307"/>
        <end position="331"/>
    </location>
</feature>
<feature type="transmembrane region" description="Helical" evidence="4">
    <location>
        <begin position="33"/>
        <end position="54"/>
    </location>
</feature>
<feature type="domain" description="HTH luxR-type" evidence="5">
    <location>
        <begin position="431"/>
        <end position="496"/>
    </location>
</feature>
<feature type="transmembrane region" description="Helical" evidence="4">
    <location>
        <begin position="161"/>
        <end position="181"/>
    </location>
</feature>
<evidence type="ECO:0000313" key="7">
    <source>
        <dbReference type="Proteomes" id="UP001320544"/>
    </source>
</evidence>
<dbReference type="Gene3D" id="1.10.10.10">
    <property type="entry name" value="Winged helix-like DNA-binding domain superfamily/Winged helix DNA-binding domain"/>
    <property type="match status" value="1"/>
</dbReference>
<evidence type="ECO:0000256" key="4">
    <source>
        <dbReference type="SAM" id="Phobius"/>
    </source>
</evidence>
<proteinExistence type="predicted"/>
<dbReference type="Pfam" id="PF00196">
    <property type="entry name" value="GerE"/>
    <property type="match status" value="1"/>
</dbReference>
<feature type="transmembrane region" description="Helical" evidence="4">
    <location>
        <begin position="187"/>
        <end position="204"/>
    </location>
</feature>
<evidence type="ECO:0000256" key="1">
    <source>
        <dbReference type="ARBA" id="ARBA00023015"/>
    </source>
</evidence>
<evidence type="ECO:0000313" key="6">
    <source>
        <dbReference type="EMBL" id="BDE95016.1"/>
    </source>
</evidence>
<feature type="transmembrane region" description="Helical" evidence="4">
    <location>
        <begin position="127"/>
        <end position="149"/>
    </location>
</feature>
<name>A0ABN6MAE2_9ACTN</name>
<sequence>MYYKDKRPVQSPYRVSKPEDADQLSYSISMKKIFYMFGFGFMFATEAGMLGNALHLNEAFFAVATISYFLAVALVHFIMRFSRLRKLLVSTRTAGDVVFLVVSALPIVMAISIQYLHEGQYYADKTIAIATAATTGLMGICTGIGMFRWHSAASAEIEPMLAYTTWGLSLGLVILIVVLWLSEAVSGMVFVSMNAVSALLYLILPKSKDERVRKDTDQTDQDVHLDFKMHLALFFQLMALGFCICVTFSSWSPEVITITVAAAFALNVTLPLQRRYFAGTTGQMARIYLPASIAMLFGISVDDPYVQTAIFAISILLFFYQGHSNTTFLITSGRCFGIDILSNISRGRFPPMLGFACGLCLGCLCVTLQLNLIVVGGLVAVFVIGTYALLPFNLGISFKEGISYDLEDGIVTPWVAQSEEEERSFKKKCTALAECHGFTPREQEIFFLLACGYNSDSIANMLVISPSTVKTHTYRIYQKIDVHSQQEIIMMLRPRKYEADH</sequence>
<feature type="transmembrane region" description="Helical" evidence="4">
    <location>
        <begin position="231"/>
        <end position="249"/>
    </location>
</feature>
<keyword evidence="4" id="KW-0472">Membrane</keyword>
<feature type="transmembrane region" description="Helical" evidence="4">
    <location>
        <begin position="93"/>
        <end position="115"/>
    </location>
</feature>
<keyword evidence="4" id="KW-1133">Transmembrane helix</keyword>
<feature type="transmembrane region" description="Helical" evidence="4">
    <location>
        <begin position="352"/>
        <end position="372"/>
    </location>
</feature>
<keyword evidence="3" id="KW-0804">Transcription</keyword>
<dbReference type="PROSITE" id="PS50043">
    <property type="entry name" value="HTH_LUXR_2"/>
    <property type="match status" value="1"/>
</dbReference>
<feature type="transmembrane region" description="Helical" evidence="4">
    <location>
        <begin position="284"/>
        <end position="301"/>
    </location>
</feature>
<accession>A0ABN6MAE2</accession>
<dbReference type="RefSeq" id="WP_244411524.1">
    <property type="nucleotide sequence ID" value="NZ_AP025564.1"/>
</dbReference>
<evidence type="ECO:0000259" key="5">
    <source>
        <dbReference type="PROSITE" id="PS50043"/>
    </source>
</evidence>
<keyword evidence="4" id="KW-0812">Transmembrane</keyword>
<dbReference type="PANTHER" id="PTHR44688:SF16">
    <property type="entry name" value="DNA-BINDING TRANSCRIPTIONAL ACTIVATOR DEVR_DOSR"/>
    <property type="match status" value="1"/>
</dbReference>
<dbReference type="SUPFAM" id="SSF46894">
    <property type="entry name" value="C-terminal effector domain of the bipartite response regulators"/>
    <property type="match status" value="1"/>
</dbReference>
<dbReference type="PROSITE" id="PS00622">
    <property type="entry name" value="HTH_LUXR_1"/>
    <property type="match status" value="1"/>
</dbReference>